<dbReference type="InterPro" id="IPR036784">
    <property type="entry name" value="AK/P_DHK_N_sf"/>
</dbReference>
<accession>A0ABP0MUE6</accession>
<name>A0ABP0MUE6_9DINO</name>
<dbReference type="InterPro" id="IPR039028">
    <property type="entry name" value="BCKD/PDK"/>
</dbReference>
<protein>
    <submittedName>
        <fullName evidence="1">Mitochondrial (AtPDHK) (Pyruvate dehydrogenase kinase)</fullName>
    </submittedName>
</protein>
<comment type="caution">
    <text evidence="1">The sequence shown here is derived from an EMBL/GenBank/DDBJ whole genome shotgun (WGS) entry which is preliminary data.</text>
</comment>
<dbReference type="Pfam" id="PF10436">
    <property type="entry name" value="BCDHK_Adom3"/>
    <property type="match status" value="1"/>
</dbReference>
<sequence length="417" mass="47233">MAWPAARLSRSFTRIFGGWKILHRSNVALSENRLSQLLEAEITTMAMQEARSMSLQDVMDLGKQPAALAELLNEELPVRYARRISMLEALPEWQTKESIRHVREMYVKSFKELRMVDHLSEFELRLCLAKIKRRHCRTNLLVQGFKEYLHQKDLSEQQINDWLDEFFKLRISTNLLISQFLEMAEDESLGSEAEAAAKLDSYQSFISTQCDPLKIAQHAADVIQKLCEQWYGRAPKIIVTDAGAVPFTFVPRYMFYILSELLKNSVRATVEHSSDSMGPVTLVVCTGKGITSVRVSDEGGGIPTDSLTHVWSYLYTTAQPMDIPVTREGVDAPTELQRLEMSIEPRTSLSLIDETSEEHRILLRSPLAGLGCGLPLSKLYAEYLGGRMKLQTMPRYGTDVFVYLNSVGNSSEVLNTL</sequence>
<dbReference type="EMBL" id="CAXAMM010023425">
    <property type="protein sequence ID" value="CAK9053619.1"/>
    <property type="molecule type" value="Genomic_DNA"/>
</dbReference>
<gene>
    <name evidence="1" type="ORF">SCF082_LOCUS29191</name>
</gene>
<dbReference type="Proteomes" id="UP001642464">
    <property type="component" value="Unassembled WGS sequence"/>
</dbReference>
<dbReference type="PANTHER" id="PTHR11947:SF3">
    <property type="entry name" value="[PYRUVATE DEHYDROGENASE (ACETYL-TRANSFERRING)] KINASE, MITOCHONDRIAL"/>
    <property type="match status" value="1"/>
</dbReference>
<dbReference type="Gene3D" id="3.30.565.10">
    <property type="entry name" value="Histidine kinase-like ATPase, C-terminal domain"/>
    <property type="match status" value="1"/>
</dbReference>
<dbReference type="Pfam" id="PF02518">
    <property type="entry name" value="HATPase_c"/>
    <property type="match status" value="1"/>
</dbReference>
<evidence type="ECO:0000313" key="1">
    <source>
        <dbReference type="EMBL" id="CAK9053619.1"/>
    </source>
</evidence>
<keyword evidence="1" id="KW-0418">Kinase</keyword>
<organism evidence="1 2">
    <name type="scientific">Durusdinium trenchii</name>
    <dbReference type="NCBI Taxonomy" id="1381693"/>
    <lineage>
        <taxon>Eukaryota</taxon>
        <taxon>Sar</taxon>
        <taxon>Alveolata</taxon>
        <taxon>Dinophyceae</taxon>
        <taxon>Suessiales</taxon>
        <taxon>Symbiodiniaceae</taxon>
        <taxon>Durusdinium</taxon>
    </lineage>
</organism>
<dbReference type="InterPro" id="IPR003594">
    <property type="entry name" value="HATPase_dom"/>
</dbReference>
<dbReference type="SMART" id="SM00387">
    <property type="entry name" value="HATPase_c"/>
    <property type="match status" value="1"/>
</dbReference>
<reference evidence="1 2" key="1">
    <citation type="submission" date="2024-02" db="EMBL/GenBank/DDBJ databases">
        <authorList>
            <person name="Chen Y."/>
            <person name="Shah S."/>
            <person name="Dougan E. K."/>
            <person name="Thang M."/>
            <person name="Chan C."/>
        </authorList>
    </citation>
    <scope>NUCLEOTIDE SEQUENCE [LARGE SCALE GENOMIC DNA]</scope>
</reference>
<dbReference type="SUPFAM" id="SSF69012">
    <property type="entry name" value="alpha-ketoacid dehydrogenase kinase, N-terminal domain"/>
    <property type="match status" value="1"/>
</dbReference>
<keyword evidence="1" id="KW-0808">Transferase</keyword>
<dbReference type="SUPFAM" id="SSF55874">
    <property type="entry name" value="ATPase domain of HSP90 chaperone/DNA topoisomerase II/histidine kinase"/>
    <property type="match status" value="2"/>
</dbReference>
<dbReference type="Gene3D" id="1.20.140.20">
    <property type="entry name" value="Alpha-ketoacid/pyruvate dehydrogenase kinase, N-terminal domain"/>
    <property type="match status" value="1"/>
</dbReference>
<dbReference type="InterPro" id="IPR018955">
    <property type="entry name" value="BCDHK/PDK_N"/>
</dbReference>
<dbReference type="GO" id="GO:0016301">
    <property type="term" value="F:kinase activity"/>
    <property type="evidence" value="ECO:0007669"/>
    <property type="project" value="UniProtKB-KW"/>
</dbReference>
<evidence type="ECO:0000313" key="2">
    <source>
        <dbReference type="Proteomes" id="UP001642464"/>
    </source>
</evidence>
<dbReference type="InterPro" id="IPR036890">
    <property type="entry name" value="HATPase_C_sf"/>
</dbReference>
<proteinExistence type="predicted"/>
<dbReference type="PANTHER" id="PTHR11947">
    <property type="entry name" value="PYRUVATE DEHYDROGENASE KINASE"/>
    <property type="match status" value="1"/>
</dbReference>
<keyword evidence="2" id="KW-1185">Reference proteome</keyword>